<dbReference type="Proteomes" id="UP000240615">
    <property type="component" value="Chromosome"/>
</dbReference>
<dbReference type="InterPro" id="IPR005545">
    <property type="entry name" value="YCII"/>
</dbReference>
<reference evidence="3 4" key="1">
    <citation type="submission" date="2018-01" db="EMBL/GenBank/DDBJ databases">
        <title>Genetic Diversity of Clostridium botulinum in seafood.</title>
        <authorList>
            <person name="Athira V."/>
            <person name="Arun Jyothi P.V."/>
            <person name="Lalitha K.V."/>
            <person name="Joseph T.C."/>
        </authorList>
    </citation>
    <scope>NUCLEOTIDE SEQUENCE [LARGE SCALE GENOMIC DNA]</scope>
    <source>
        <strain evidence="3 4">Mfbjulcb8</strain>
    </source>
</reference>
<dbReference type="AlphaFoldDB" id="A0ABC8CWC9"/>
<name>A0ABC8CWC9_CLOBO</name>
<evidence type="ECO:0000313" key="3">
    <source>
        <dbReference type="EMBL" id="AVQ39769.1"/>
    </source>
</evidence>
<evidence type="ECO:0000259" key="2">
    <source>
        <dbReference type="Pfam" id="PF03795"/>
    </source>
</evidence>
<organism evidence="3 4">
    <name type="scientific">Clostridium botulinum</name>
    <dbReference type="NCBI Taxonomy" id="1491"/>
    <lineage>
        <taxon>Bacteria</taxon>
        <taxon>Bacillati</taxon>
        <taxon>Bacillota</taxon>
        <taxon>Clostridia</taxon>
        <taxon>Eubacteriales</taxon>
        <taxon>Clostridiaceae</taxon>
        <taxon>Clostridium</taxon>
    </lineage>
</organism>
<dbReference type="EMBL" id="CP027777">
    <property type="protein sequence ID" value="AVQ39769.1"/>
    <property type="molecule type" value="Genomic_DNA"/>
</dbReference>
<dbReference type="Pfam" id="PF03795">
    <property type="entry name" value="YCII"/>
    <property type="match status" value="1"/>
</dbReference>
<gene>
    <name evidence="3" type="ORF">C7M56_14195</name>
</gene>
<evidence type="ECO:0000313" key="4">
    <source>
        <dbReference type="Proteomes" id="UP000240615"/>
    </source>
</evidence>
<proteinExistence type="inferred from homology"/>
<dbReference type="SUPFAM" id="SSF54909">
    <property type="entry name" value="Dimeric alpha+beta barrel"/>
    <property type="match status" value="1"/>
</dbReference>
<evidence type="ECO:0000256" key="1">
    <source>
        <dbReference type="ARBA" id="ARBA00007689"/>
    </source>
</evidence>
<dbReference type="PANTHER" id="PTHR37828">
    <property type="entry name" value="GSR2449 PROTEIN"/>
    <property type="match status" value="1"/>
</dbReference>
<feature type="domain" description="YCII-related" evidence="2">
    <location>
        <begin position="1"/>
        <end position="81"/>
    </location>
</feature>
<dbReference type="InterPro" id="IPR011008">
    <property type="entry name" value="Dimeric_a/b-barrel"/>
</dbReference>
<dbReference type="Gene3D" id="3.30.70.1060">
    <property type="entry name" value="Dimeric alpha+beta barrel"/>
    <property type="match status" value="1"/>
</dbReference>
<accession>A0ABC8CWC9</accession>
<dbReference type="PANTHER" id="PTHR37828:SF1">
    <property type="entry name" value="YCII-RELATED DOMAIN-CONTAINING PROTEIN"/>
    <property type="match status" value="1"/>
</dbReference>
<protein>
    <submittedName>
        <fullName evidence="3">GTP cyclohydrolase</fullName>
    </submittedName>
</protein>
<sequence>MFIVNLKYIKPITEVEKYLPNHILFLDKYYKAEKFICSGRKNPRTGGIIICDVEDINEVNYILSEDPFYKEKIASYEIIEFIPTKYASNFKCFI</sequence>
<dbReference type="RefSeq" id="WP_159035630.1">
    <property type="nucleotide sequence ID" value="NZ_CP027777.1"/>
</dbReference>
<comment type="similarity">
    <text evidence="1">Belongs to the YciI family.</text>
</comment>